<organism evidence="10 11">
    <name type="scientific">Saccoglossus kowalevskii</name>
    <name type="common">Acorn worm</name>
    <dbReference type="NCBI Taxonomy" id="10224"/>
    <lineage>
        <taxon>Eukaryota</taxon>
        <taxon>Metazoa</taxon>
        <taxon>Hemichordata</taxon>
        <taxon>Enteropneusta</taxon>
        <taxon>Harrimaniidae</taxon>
        <taxon>Saccoglossus</taxon>
    </lineage>
</organism>
<proteinExistence type="predicted"/>
<feature type="transmembrane region" description="Helical" evidence="8">
    <location>
        <begin position="180"/>
        <end position="199"/>
    </location>
</feature>
<feature type="transmembrane region" description="Helical" evidence="8">
    <location>
        <begin position="152"/>
        <end position="173"/>
    </location>
</feature>
<comment type="pathway">
    <text evidence="2">Lipid metabolism; sphingolipid metabolism.</text>
</comment>
<gene>
    <name evidence="11" type="primary">LOC102803080</name>
</gene>
<keyword evidence="5 8" id="KW-1133">Transmembrane helix</keyword>
<evidence type="ECO:0000313" key="11">
    <source>
        <dbReference type="RefSeq" id="XP_006822812.1"/>
    </source>
</evidence>
<comment type="subcellular location">
    <subcellularLocation>
        <location evidence="1">Membrane</location>
        <topology evidence="1">Multi-pass membrane protein</topology>
    </subcellularLocation>
</comment>
<dbReference type="InterPro" id="IPR016439">
    <property type="entry name" value="Lag1/Lac1-like"/>
</dbReference>
<protein>
    <submittedName>
        <fullName evidence="11">Ceramide synthase 1-like</fullName>
    </submittedName>
</protein>
<comment type="pathway">
    <text evidence="3">Sphingolipid metabolism.</text>
</comment>
<evidence type="ECO:0000256" key="1">
    <source>
        <dbReference type="ARBA" id="ARBA00004141"/>
    </source>
</evidence>
<keyword evidence="10" id="KW-1185">Reference proteome</keyword>
<evidence type="ECO:0000256" key="2">
    <source>
        <dbReference type="ARBA" id="ARBA00004760"/>
    </source>
</evidence>
<accession>A0ABM0MS21</accession>
<name>A0ABM0MS21_SACKO</name>
<dbReference type="PANTHER" id="PTHR12560:SF58">
    <property type="entry name" value="CERAMIDE SYNTHASE 1"/>
    <property type="match status" value="1"/>
</dbReference>
<keyword evidence="6 7" id="KW-0472">Membrane</keyword>
<feature type="transmembrane region" description="Helical" evidence="8">
    <location>
        <begin position="274"/>
        <end position="301"/>
    </location>
</feature>
<dbReference type="PROSITE" id="PS50922">
    <property type="entry name" value="TLC"/>
    <property type="match status" value="1"/>
</dbReference>
<evidence type="ECO:0000256" key="5">
    <source>
        <dbReference type="ARBA" id="ARBA00022989"/>
    </source>
</evidence>
<evidence type="ECO:0000256" key="4">
    <source>
        <dbReference type="ARBA" id="ARBA00022692"/>
    </source>
</evidence>
<dbReference type="PANTHER" id="PTHR12560">
    <property type="entry name" value="LONGEVITY ASSURANCE FACTOR 1 LAG1"/>
    <property type="match status" value="1"/>
</dbReference>
<dbReference type="InterPro" id="IPR006634">
    <property type="entry name" value="TLC-dom"/>
</dbReference>
<feature type="transmembrane region" description="Helical" evidence="8">
    <location>
        <begin position="112"/>
        <end position="132"/>
    </location>
</feature>
<evidence type="ECO:0000256" key="8">
    <source>
        <dbReference type="SAM" id="Phobius"/>
    </source>
</evidence>
<dbReference type="Pfam" id="PF03798">
    <property type="entry name" value="TRAM_LAG1_CLN8"/>
    <property type="match status" value="1"/>
</dbReference>
<dbReference type="GeneID" id="102803080"/>
<keyword evidence="4 7" id="KW-0812">Transmembrane</keyword>
<dbReference type="RefSeq" id="XP_006822812.1">
    <property type="nucleotide sequence ID" value="XM_006822749.1"/>
</dbReference>
<evidence type="ECO:0000256" key="6">
    <source>
        <dbReference type="ARBA" id="ARBA00023136"/>
    </source>
</evidence>
<evidence type="ECO:0000259" key="9">
    <source>
        <dbReference type="PROSITE" id="PS50922"/>
    </source>
</evidence>
<dbReference type="SMART" id="SM00724">
    <property type="entry name" value="TLC"/>
    <property type="match status" value="1"/>
</dbReference>
<feature type="domain" description="TLC" evidence="9">
    <location>
        <begin position="105"/>
        <end position="312"/>
    </location>
</feature>
<feature type="transmembrane region" description="Helical" evidence="8">
    <location>
        <begin position="63"/>
        <end position="85"/>
    </location>
</feature>
<evidence type="ECO:0000256" key="7">
    <source>
        <dbReference type="PROSITE-ProRule" id="PRU00205"/>
    </source>
</evidence>
<sequence length="394" mass="45832">MDGKSVSDSVMTGQDSVILPMPGYYQMVTSVVPIQLHILRKIPEDFNYFYQFTTYCHWNWVDAFLVLFLAVFWTATRATLTYYIFKPFVDKLNLMDEERTTKATENLFKSTWYTLSWIYTTSILFSGKYSMFQDPASVFTDWSNGMEVPLDIYILFVYQCGFYVHSIYASIYVDVIRSDFCLIIAHHVLTIMLLAFSFVVRYHKLGVLVIFCHDICDVLLEIAKIFIQTKDRNGKFHVFNEIMANIFFGFFIVVWILCRLYWYPLKVLYAAGRFFFPVAPFVTTFNVMLWLLLMMNIYWFWLMLGIVVRLLTGNMGDGLKDTREENGVEHGQEILQALLRLVSGGTNKCEEDIREQDGAVITQQREEKKKKKSIVSRGEGRSCAALVVRSGEIN</sequence>
<evidence type="ECO:0000256" key="3">
    <source>
        <dbReference type="ARBA" id="ARBA00004991"/>
    </source>
</evidence>
<evidence type="ECO:0000313" key="10">
    <source>
        <dbReference type="Proteomes" id="UP000694865"/>
    </source>
</evidence>
<feature type="transmembrane region" description="Helical" evidence="8">
    <location>
        <begin position="239"/>
        <end position="262"/>
    </location>
</feature>
<reference evidence="11" key="1">
    <citation type="submission" date="2025-08" db="UniProtKB">
        <authorList>
            <consortium name="RefSeq"/>
        </authorList>
    </citation>
    <scope>IDENTIFICATION</scope>
    <source>
        <tissue evidence="11">Testes</tissue>
    </source>
</reference>
<dbReference type="Proteomes" id="UP000694865">
    <property type="component" value="Unplaced"/>
</dbReference>